<dbReference type="AlphaFoldDB" id="A0A0C9V8X4"/>
<reference evidence="1 2" key="1">
    <citation type="submission" date="2014-06" db="EMBL/GenBank/DDBJ databases">
        <title>Evolutionary Origins and Diversification of the Mycorrhizal Mutualists.</title>
        <authorList>
            <consortium name="DOE Joint Genome Institute"/>
            <consortium name="Mycorrhizal Genomics Consortium"/>
            <person name="Kohler A."/>
            <person name="Kuo A."/>
            <person name="Nagy L.G."/>
            <person name="Floudas D."/>
            <person name="Copeland A."/>
            <person name="Barry K.W."/>
            <person name="Cichocki N."/>
            <person name="Veneault-Fourrey C."/>
            <person name="LaButti K."/>
            <person name="Lindquist E.A."/>
            <person name="Lipzen A."/>
            <person name="Lundell T."/>
            <person name="Morin E."/>
            <person name="Murat C."/>
            <person name="Riley R."/>
            <person name="Ohm R."/>
            <person name="Sun H."/>
            <person name="Tunlid A."/>
            <person name="Henrissat B."/>
            <person name="Grigoriev I.V."/>
            <person name="Hibbett D.S."/>
            <person name="Martin F."/>
        </authorList>
    </citation>
    <scope>NUCLEOTIDE SEQUENCE [LARGE SCALE GENOMIC DNA]</scope>
    <source>
        <strain evidence="1 2">SS14</strain>
    </source>
</reference>
<evidence type="ECO:0000313" key="2">
    <source>
        <dbReference type="Proteomes" id="UP000054279"/>
    </source>
</evidence>
<name>A0A0C9V8X4_SPHS4</name>
<organism evidence="1 2">
    <name type="scientific">Sphaerobolus stellatus (strain SS14)</name>
    <dbReference type="NCBI Taxonomy" id="990650"/>
    <lineage>
        <taxon>Eukaryota</taxon>
        <taxon>Fungi</taxon>
        <taxon>Dikarya</taxon>
        <taxon>Basidiomycota</taxon>
        <taxon>Agaricomycotina</taxon>
        <taxon>Agaricomycetes</taxon>
        <taxon>Phallomycetidae</taxon>
        <taxon>Geastrales</taxon>
        <taxon>Sphaerobolaceae</taxon>
        <taxon>Sphaerobolus</taxon>
    </lineage>
</organism>
<accession>A0A0C9V8X4</accession>
<dbReference type="EMBL" id="KN837164">
    <property type="protein sequence ID" value="KIJ37992.1"/>
    <property type="molecule type" value="Genomic_DNA"/>
</dbReference>
<proteinExistence type="predicted"/>
<gene>
    <name evidence="1" type="ORF">M422DRAFT_259378</name>
</gene>
<protein>
    <submittedName>
        <fullName evidence="1">Uncharacterized protein</fullName>
    </submittedName>
</protein>
<sequence length="110" mass="12096">MLKEVPLLFYQWDPKAQASRFYSAEAQTVITLQIHKAQSLPLPKQHLILVANWIGCAIWIFKGLESGKFDALRMYLTKVGGGLRIEVRKVTAGLIGIIQLSKGAAISSSG</sequence>
<dbReference type="Proteomes" id="UP000054279">
    <property type="component" value="Unassembled WGS sequence"/>
</dbReference>
<dbReference type="HOGENOM" id="CLU_2172711_0_0_1"/>
<keyword evidence="2" id="KW-1185">Reference proteome</keyword>
<evidence type="ECO:0000313" key="1">
    <source>
        <dbReference type="EMBL" id="KIJ37992.1"/>
    </source>
</evidence>